<evidence type="ECO:0000256" key="11">
    <source>
        <dbReference type="SAM" id="Phobius"/>
    </source>
</evidence>
<evidence type="ECO:0000313" key="15">
    <source>
        <dbReference type="Proteomes" id="UP000239899"/>
    </source>
</evidence>
<organism evidence="14 15">
    <name type="scientific">Chlorella sorokiniana</name>
    <name type="common">Freshwater green alga</name>
    <dbReference type="NCBI Taxonomy" id="3076"/>
    <lineage>
        <taxon>Eukaryota</taxon>
        <taxon>Viridiplantae</taxon>
        <taxon>Chlorophyta</taxon>
        <taxon>core chlorophytes</taxon>
        <taxon>Trebouxiophyceae</taxon>
        <taxon>Chlorellales</taxon>
        <taxon>Chlorellaceae</taxon>
        <taxon>Chlorella clade</taxon>
        <taxon>Chlorella</taxon>
    </lineage>
</organism>
<evidence type="ECO:0000256" key="8">
    <source>
        <dbReference type="ARBA" id="ARBA00022840"/>
    </source>
</evidence>
<dbReference type="Gene3D" id="3.80.10.10">
    <property type="entry name" value="Ribonuclease Inhibitor"/>
    <property type="match status" value="1"/>
</dbReference>
<keyword evidence="5" id="KW-0677">Repeat</keyword>
<dbReference type="GO" id="GO:0005524">
    <property type="term" value="F:ATP binding"/>
    <property type="evidence" value="ECO:0007669"/>
    <property type="project" value="UniProtKB-UniRule"/>
</dbReference>
<protein>
    <submittedName>
        <fullName evidence="14">Serine threonine-kinase CTR1</fullName>
    </submittedName>
</protein>
<dbReference type="InterPro" id="IPR017441">
    <property type="entry name" value="Protein_kinase_ATP_BS"/>
</dbReference>
<keyword evidence="4" id="KW-0808">Transferase</keyword>
<dbReference type="Gene3D" id="3.30.200.20">
    <property type="entry name" value="Phosphorylase Kinase, domain 1"/>
    <property type="match status" value="1"/>
</dbReference>
<feature type="compositionally biased region" description="Low complexity" evidence="10">
    <location>
        <begin position="1091"/>
        <end position="1101"/>
    </location>
</feature>
<dbReference type="AlphaFoldDB" id="A0A2P6TJK8"/>
<dbReference type="EMBL" id="LHPG02000013">
    <property type="protein sequence ID" value="PRW44271.1"/>
    <property type="molecule type" value="Genomic_DNA"/>
</dbReference>
<feature type="compositionally biased region" description="Gly residues" evidence="10">
    <location>
        <begin position="717"/>
        <end position="726"/>
    </location>
</feature>
<comment type="caution">
    <text evidence="14">The sequence shown here is derived from an EMBL/GenBank/DDBJ whole genome shotgun (WGS) entry which is preliminary data.</text>
</comment>
<keyword evidence="3" id="KW-0433">Leucine-rich repeat</keyword>
<dbReference type="SUPFAM" id="SSF56112">
    <property type="entry name" value="Protein kinase-like (PK-like)"/>
    <property type="match status" value="1"/>
</dbReference>
<keyword evidence="11" id="KW-0472">Membrane</keyword>
<keyword evidence="7" id="KW-0418">Kinase</keyword>
<evidence type="ECO:0000259" key="13">
    <source>
        <dbReference type="PROSITE" id="PS50146"/>
    </source>
</evidence>
<dbReference type="Pfam" id="PF00781">
    <property type="entry name" value="DAGK_cat"/>
    <property type="match status" value="1"/>
</dbReference>
<dbReference type="Pfam" id="PF07714">
    <property type="entry name" value="PK_Tyr_Ser-Thr"/>
    <property type="match status" value="1"/>
</dbReference>
<dbReference type="Pfam" id="PF00560">
    <property type="entry name" value="LRR_1"/>
    <property type="match status" value="1"/>
</dbReference>
<reference evidence="14 15" key="1">
    <citation type="journal article" date="2018" name="Plant J.">
        <title>Genome sequences of Chlorella sorokiniana UTEX 1602 and Micractinium conductrix SAG 241.80: implications to maltose excretion by a green alga.</title>
        <authorList>
            <person name="Arriola M.B."/>
            <person name="Velmurugan N."/>
            <person name="Zhang Y."/>
            <person name="Plunkett M.H."/>
            <person name="Hondzo H."/>
            <person name="Barney B.M."/>
        </authorList>
    </citation>
    <scope>NUCLEOTIDE SEQUENCE [LARGE SCALE GENOMIC DNA]</scope>
    <source>
        <strain evidence="15">UTEX 1602</strain>
    </source>
</reference>
<feature type="domain" description="DAGKc" evidence="13">
    <location>
        <begin position="33"/>
        <end position="170"/>
    </location>
</feature>
<feature type="region of interest" description="Disordered" evidence="10">
    <location>
        <begin position="716"/>
        <end position="739"/>
    </location>
</feature>
<dbReference type="STRING" id="3076.A0A2P6TJK8"/>
<dbReference type="SUPFAM" id="SSF111331">
    <property type="entry name" value="NAD kinase/diacylglycerol kinase-like"/>
    <property type="match status" value="1"/>
</dbReference>
<evidence type="ECO:0000256" key="3">
    <source>
        <dbReference type="ARBA" id="ARBA00022614"/>
    </source>
</evidence>
<dbReference type="PANTHER" id="PTHR48056">
    <property type="entry name" value="LRR RECEPTOR-LIKE SERINE/THREONINE-PROTEIN KINASE-RELATED"/>
    <property type="match status" value="1"/>
</dbReference>
<dbReference type="PROSITE" id="PS50011">
    <property type="entry name" value="PROTEIN_KINASE_DOM"/>
    <property type="match status" value="1"/>
</dbReference>
<evidence type="ECO:0000256" key="9">
    <source>
        <dbReference type="PROSITE-ProRule" id="PRU10141"/>
    </source>
</evidence>
<feature type="transmembrane region" description="Helical" evidence="11">
    <location>
        <begin position="662"/>
        <end position="685"/>
    </location>
</feature>
<dbReference type="InterPro" id="IPR016064">
    <property type="entry name" value="NAD/diacylglycerol_kinase_sf"/>
</dbReference>
<evidence type="ECO:0000313" key="14">
    <source>
        <dbReference type="EMBL" id="PRW44271.1"/>
    </source>
</evidence>
<keyword evidence="11" id="KW-1133">Transmembrane helix</keyword>
<dbReference type="InterPro" id="IPR001245">
    <property type="entry name" value="Ser-Thr/Tyr_kinase_cat_dom"/>
</dbReference>
<dbReference type="OrthoDB" id="339325at2759"/>
<keyword evidence="8 9" id="KW-0067">ATP-binding</keyword>
<dbReference type="InterPro" id="IPR011009">
    <property type="entry name" value="Kinase-like_dom_sf"/>
</dbReference>
<dbReference type="PROSITE" id="PS50146">
    <property type="entry name" value="DAGK"/>
    <property type="match status" value="1"/>
</dbReference>
<dbReference type="SUPFAM" id="SSF52058">
    <property type="entry name" value="L domain-like"/>
    <property type="match status" value="1"/>
</dbReference>
<dbReference type="PROSITE" id="PS00108">
    <property type="entry name" value="PROTEIN_KINASE_ST"/>
    <property type="match status" value="1"/>
</dbReference>
<keyword evidence="15" id="KW-1185">Reference proteome</keyword>
<keyword evidence="6 9" id="KW-0547">Nucleotide-binding</keyword>
<dbReference type="InterPro" id="IPR000719">
    <property type="entry name" value="Prot_kinase_dom"/>
</dbReference>
<dbReference type="SMART" id="SM00220">
    <property type="entry name" value="S_TKc"/>
    <property type="match status" value="1"/>
</dbReference>
<dbReference type="InterPro" id="IPR001206">
    <property type="entry name" value="Diacylglycerol_kinase_cat_dom"/>
</dbReference>
<feature type="compositionally biased region" description="Low complexity" evidence="10">
    <location>
        <begin position="1129"/>
        <end position="1148"/>
    </location>
</feature>
<feature type="domain" description="Protein kinase" evidence="12">
    <location>
        <begin position="787"/>
        <end position="1067"/>
    </location>
</feature>
<dbReference type="PROSITE" id="PS00107">
    <property type="entry name" value="PROTEIN_KINASE_ATP"/>
    <property type="match status" value="1"/>
</dbReference>
<dbReference type="Gene3D" id="1.10.510.10">
    <property type="entry name" value="Transferase(Phosphotransferase) domain 1"/>
    <property type="match status" value="1"/>
</dbReference>
<dbReference type="CDD" id="cd13999">
    <property type="entry name" value="STKc_MAP3K-like"/>
    <property type="match status" value="1"/>
</dbReference>
<dbReference type="InterPro" id="IPR001611">
    <property type="entry name" value="Leu-rich_rpt"/>
</dbReference>
<evidence type="ECO:0000256" key="7">
    <source>
        <dbReference type="ARBA" id="ARBA00022777"/>
    </source>
</evidence>
<dbReference type="InterPro" id="IPR017438">
    <property type="entry name" value="ATP-NAD_kinase_N"/>
</dbReference>
<evidence type="ECO:0000259" key="12">
    <source>
        <dbReference type="PROSITE" id="PS50011"/>
    </source>
</evidence>
<proteinExistence type="predicted"/>
<evidence type="ECO:0000256" key="1">
    <source>
        <dbReference type="ARBA" id="ARBA00004430"/>
    </source>
</evidence>
<dbReference type="GO" id="GO:0005930">
    <property type="term" value="C:axoneme"/>
    <property type="evidence" value="ECO:0007669"/>
    <property type="project" value="UniProtKB-SubCell"/>
</dbReference>
<accession>A0A2P6TJK8</accession>
<keyword evidence="2" id="KW-0723">Serine/threonine-protein kinase</keyword>
<dbReference type="InterPro" id="IPR032675">
    <property type="entry name" value="LRR_dom_sf"/>
</dbReference>
<evidence type="ECO:0000256" key="5">
    <source>
        <dbReference type="ARBA" id="ARBA00022737"/>
    </source>
</evidence>
<sequence>MRRTALQLESAEAAAQAAAHLRSSCCWQGYEGQVAPRLLLIVNPASGPGKAPAIYERQVLPALQAAGARLTMHTTRQPLHATEIVKAVAPGSVDCIVAIGGDGTMYEVLQGMLARPDWQPLAALPFAQIPCGSGNALAASMGMWNVATAVHAIVKGQQRALDIATVLQASPPRRCFSFLSINFGLVTNLDIGTEHLRWMGGTRFVVGALQQIMLKRKHAARVAILEPGAAAADSGSSAAAADGRQSAAQPPAAGQQQAEALAAAAAQPGPPVQQLEAFQHLAARQLPPGWQWLPDPEVALFTATNLPRLDMNFHLAPEATPDSGYFNLIYTPPASRRQGFELLSASEKGAHMHLVKQRRVAAMSLEPQSTGTWLVVDGEAMPYVPLYLEVHPSLVCGALRPAEEAALLLDASKSWTNWPAALDSPSCRAAAGLPWSTDTLPCGASGAGNSTWRGVGCNADGQVTELSLSGCGLAGSLPAQLASLPHLQTLDLSHNALTGGIPKSWTAVGGMPALQSLQLANNSLVGGLTDFTPVASGFISSLYFNISRNHLNQSTVPPDWYSKTLALLDLSYNNITSTLPPEWGYPKEDHEREYPSAFPSLARLAIEGNNISGPFDPWPGGGATVFSPNFLCTGKPGNPYLLKDAPPPALGSSDSSDLSGGAIAGIVIGSVAAAALAGGLAVFLVRRRRRQRTAAGGDAEKGSGAAAASAAAPGAAAKGGGGGPIGPQGSTPGGSKISTDLEALGSAKESQFGSGSMDSAFAAAAAGPDTNLAQLPADWNTVDFKDLELSQQLGCGSFGSVWLAQYCQTTVAVKILGGEKASGATDSVHQRSITRQLKKEAGLMSKLRHSNIVLYMGVCAEPPCLLMEHCSRKGVDDLLARGRKDPTRTGKQLRWPRLLSMALDAAKGMLYLHTRSPAIYHRDLKSANLLVTSQYQVKVADFNLSRTLADSNFMSTLCIQNPRWLAPEVLAGEAGGLPADVWAFGTVLWELMTWAPPFDGLNPYQIINTVQATSQGSGLVVPPPDQLPAGPLAQYSEYVALMADCWARDPAQRPAFEDVVNRLRAMLTIEARRHSSTLSSGALPSMVNSVVNSSAPSPQASIPLPRMPSIPRPAASGSQAGLPPVAQRPPAGQGSASSGASVSPFSTSTDPGATGPGSAFSGSADEGAAAMPTPFAASPFAAVAAAPVEQSPYASK</sequence>
<evidence type="ECO:0000256" key="10">
    <source>
        <dbReference type="SAM" id="MobiDB-lite"/>
    </source>
</evidence>
<gene>
    <name evidence="14" type="ORF">C2E21_6583</name>
</gene>
<feature type="region of interest" description="Disordered" evidence="10">
    <location>
        <begin position="1091"/>
        <end position="1171"/>
    </location>
</feature>
<dbReference type="Proteomes" id="UP000239899">
    <property type="component" value="Unassembled WGS sequence"/>
</dbReference>
<evidence type="ECO:0000256" key="2">
    <source>
        <dbReference type="ARBA" id="ARBA00022527"/>
    </source>
</evidence>
<comment type="subcellular location">
    <subcellularLocation>
        <location evidence="1">Cytoplasm</location>
        <location evidence="1">Cytoskeleton</location>
        <location evidence="1">Cilium axoneme</location>
    </subcellularLocation>
</comment>
<name>A0A2P6TJK8_CHLSO</name>
<dbReference type="InterPro" id="IPR050647">
    <property type="entry name" value="Plant_LRR-RLKs"/>
</dbReference>
<evidence type="ECO:0000256" key="4">
    <source>
        <dbReference type="ARBA" id="ARBA00022679"/>
    </source>
</evidence>
<feature type="binding site" evidence="9">
    <location>
        <position position="814"/>
    </location>
    <ligand>
        <name>ATP</name>
        <dbReference type="ChEBI" id="CHEBI:30616"/>
    </ligand>
</feature>
<dbReference type="SMART" id="SM00046">
    <property type="entry name" value="DAGKc"/>
    <property type="match status" value="1"/>
</dbReference>
<dbReference type="Gene3D" id="2.60.200.40">
    <property type="match status" value="1"/>
</dbReference>
<dbReference type="Pfam" id="PF13855">
    <property type="entry name" value="LRR_8"/>
    <property type="match status" value="1"/>
</dbReference>
<dbReference type="InterPro" id="IPR008271">
    <property type="entry name" value="Ser/Thr_kinase_AS"/>
</dbReference>
<feature type="region of interest" description="Disordered" evidence="10">
    <location>
        <begin position="234"/>
        <end position="266"/>
    </location>
</feature>
<dbReference type="InterPro" id="IPR045540">
    <property type="entry name" value="YegS/DAGK_C"/>
</dbReference>
<keyword evidence="11" id="KW-0812">Transmembrane</keyword>
<dbReference type="PANTHER" id="PTHR48056:SF81">
    <property type="entry name" value="RECEPTOR PROTEIN-TYROSINE KINASE CEPR1"/>
    <property type="match status" value="1"/>
</dbReference>
<dbReference type="Gene3D" id="3.40.50.10330">
    <property type="entry name" value="Probable inorganic polyphosphate/atp-NAD kinase, domain 1"/>
    <property type="match status" value="1"/>
</dbReference>
<dbReference type="Pfam" id="PF19279">
    <property type="entry name" value="YegS_C"/>
    <property type="match status" value="1"/>
</dbReference>
<evidence type="ECO:0000256" key="6">
    <source>
        <dbReference type="ARBA" id="ARBA00022741"/>
    </source>
</evidence>
<dbReference type="GO" id="GO:0004674">
    <property type="term" value="F:protein serine/threonine kinase activity"/>
    <property type="evidence" value="ECO:0007669"/>
    <property type="project" value="UniProtKB-KW"/>
</dbReference>